<dbReference type="SUPFAM" id="SSF52540">
    <property type="entry name" value="P-loop containing nucleoside triphosphate hydrolases"/>
    <property type="match status" value="1"/>
</dbReference>
<evidence type="ECO:0000259" key="3">
    <source>
        <dbReference type="Pfam" id="PF00004"/>
    </source>
</evidence>
<dbReference type="EMBL" id="QGKV02000297">
    <property type="protein sequence ID" value="KAF3605281.1"/>
    <property type="molecule type" value="Genomic_DNA"/>
</dbReference>
<sequence>MSILATSKKTQVAAGEYCGLRRSREPDEVEAAISGISKLLVSQFINLQRSIFSFVGGLRCSVGSKVAGSNRLPYKQITKPWQLANMKTEFMALWDEFSTDHKVMVLAATNRPLELDETLLRRLPEAFEIGMPDRKEKAEILKVALKRERDIFELCKKATYFPIREILEEEGNGRPCRVPRPLSQLDLEKGLDWIRRKFLLRRRRRKLQQAIKIQGFDSDSKASARLNKSSSVLLHPSFKDTTKATFSEKTLGSEISCSQLEIKESKLLG</sequence>
<dbReference type="PANTHER" id="PTHR45644:SF3">
    <property type="entry name" value="FI08533P-RELATED"/>
    <property type="match status" value="1"/>
</dbReference>
<comment type="caution">
    <text evidence="4">The sequence shown here is derived from an EMBL/GenBank/DDBJ whole genome shotgun (WGS) entry which is preliminary data.</text>
</comment>
<dbReference type="Proteomes" id="UP000266723">
    <property type="component" value="Unassembled WGS sequence"/>
</dbReference>
<organism evidence="4 5">
    <name type="scientific">Brassica cretica</name>
    <name type="common">Mustard</name>
    <dbReference type="NCBI Taxonomy" id="69181"/>
    <lineage>
        <taxon>Eukaryota</taxon>
        <taxon>Viridiplantae</taxon>
        <taxon>Streptophyta</taxon>
        <taxon>Embryophyta</taxon>
        <taxon>Tracheophyta</taxon>
        <taxon>Spermatophyta</taxon>
        <taxon>Magnoliopsida</taxon>
        <taxon>eudicotyledons</taxon>
        <taxon>Gunneridae</taxon>
        <taxon>Pentapetalae</taxon>
        <taxon>rosids</taxon>
        <taxon>malvids</taxon>
        <taxon>Brassicales</taxon>
        <taxon>Brassicaceae</taxon>
        <taxon>Brassiceae</taxon>
        <taxon>Brassica</taxon>
    </lineage>
</organism>
<dbReference type="InterPro" id="IPR027417">
    <property type="entry name" value="P-loop_NTPase"/>
</dbReference>
<dbReference type="PANTHER" id="PTHR45644">
    <property type="entry name" value="AAA ATPASE, PUTATIVE (AFU_ORTHOLOGUE AFUA_2G12920)-RELATED-RELATED"/>
    <property type="match status" value="1"/>
</dbReference>
<dbReference type="InterPro" id="IPR003959">
    <property type="entry name" value="ATPase_AAA_core"/>
</dbReference>
<evidence type="ECO:0000313" key="5">
    <source>
        <dbReference type="Proteomes" id="UP000266723"/>
    </source>
</evidence>
<evidence type="ECO:0000313" key="4">
    <source>
        <dbReference type="EMBL" id="KAF3605281.1"/>
    </source>
</evidence>
<reference evidence="4 5" key="1">
    <citation type="journal article" date="2020" name="BMC Genomics">
        <title>Intraspecific diversification of the crop wild relative Brassica cretica Lam. using demographic model selection.</title>
        <authorList>
            <person name="Kioukis A."/>
            <person name="Michalopoulou V.A."/>
            <person name="Briers L."/>
            <person name="Pirintsos S."/>
            <person name="Studholme D.J."/>
            <person name="Pavlidis P."/>
            <person name="Sarris P.F."/>
        </authorList>
    </citation>
    <scope>NUCLEOTIDE SEQUENCE [LARGE SCALE GENOMIC DNA]</scope>
    <source>
        <strain evidence="5">cv. PFS-1207/04</strain>
    </source>
</reference>
<protein>
    <recommendedName>
        <fullName evidence="3">ATPase AAA-type core domain-containing protein</fullName>
    </recommendedName>
</protein>
<evidence type="ECO:0000256" key="1">
    <source>
        <dbReference type="ARBA" id="ARBA00022741"/>
    </source>
</evidence>
<dbReference type="Gene3D" id="3.40.50.300">
    <property type="entry name" value="P-loop containing nucleotide triphosphate hydrolases"/>
    <property type="match status" value="1"/>
</dbReference>
<keyword evidence="2" id="KW-0067">ATP-binding</keyword>
<name>A0ABQ7EQG2_BRACR</name>
<dbReference type="Gene3D" id="1.10.8.60">
    <property type="match status" value="1"/>
</dbReference>
<proteinExistence type="predicted"/>
<evidence type="ECO:0000256" key="2">
    <source>
        <dbReference type="ARBA" id="ARBA00022840"/>
    </source>
</evidence>
<keyword evidence="5" id="KW-1185">Reference proteome</keyword>
<dbReference type="Pfam" id="PF00004">
    <property type="entry name" value="AAA"/>
    <property type="match status" value="1"/>
</dbReference>
<accession>A0ABQ7EQG2</accession>
<keyword evidence="1" id="KW-0547">Nucleotide-binding</keyword>
<feature type="non-terminal residue" evidence="4">
    <location>
        <position position="269"/>
    </location>
</feature>
<gene>
    <name evidence="4" type="ORF">DY000_02048408</name>
</gene>
<feature type="domain" description="ATPase AAA-type core" evidence="3">
    <location>
        <begin position="86"/>
        <end position="130"/>
    </location>
</feature>
<dbReference type="InterPro" id="IPR051701">
    <property type="entry name" value="Mito_OM_Translocase_MSP1"/>
</dbReference>